<accession>A0A0H4J9M7</accession>
<sequence>MKTKFKTKIILLFTHISTLFFGFALGIYLLPILIAPDSSDIMDIDQLQSDAAYKTKFIRDLAGSDLLHWGEADVTISDKHIVIKGKIAPGPDYKVYLTQQFVENEKEFLTIKDSAAYIADVNIFENLIVHIPSDIQINKYNTIVIWCESFSEFITAAQYL</sequence>
<dbReference type="Pfam" id="PF10517">
    <property type="entry name" value="DM13"/>
    <property type="match status" value="1"/>
</dbReference>
<evidence type="ECO:0000259" key="2">
    <source>
        <dbReference type="PROSITE" id="PS51549"/>
    </source>
</evidence>
<evidence type="ECO:0000313" key="4">
    <source>
        <dbReference type="Proteomes" id="UP000066549"/>
    </source>
</evidence>
<evidence type="ECO:0000313" key="3">
    <source>
        <dbReference type="EMBL" id="AKO65207.1"/>
    </source>
</evidence>
<dbReference type="GO" id="GO:0016874">
    <property type="term" value="F:ligase activity"/>
    <property type="evidence" value="ECO:0007669"/>
    <property type="project" value="UniProtKB-KW"/>
</dbReference>
<dbReference type="PATRIC" id="fig|1623450.3.peg.8"/>
<protein>
    <submittedName>
        <fullName evidence="3">Phenylalanine--tRNA ligase</fullName>
    </submittedName>
</protein>
<keyword evidence="4" id="KW-1185">Reference proteome</keyword>
<dbReference type="Proteomes" id="UP000066549">
    <property type="component" value="Chromosome"/>
</dbReference>
<organism evidence="3 4">
    <name type="scientific">Methylophilales bacterium MBRS-H7</name>
    <dbReference type="NCBI Taxonomy" id="1623450"/>
    <lineage>
        <taxon>Bacteria</taxon>
        <taxon>Pseudomonadati</taxon>
        <taxon>Pseudomonadota</taxon>
        <taxon>Betaproteobacteria</taxon>
        <taxon>Nitrosomonadales</taxon>
        <taxon>OM43 clade</taxon>
    </lineage>
</organism>
<keyword evidence="1" id="KW-0812">Transmembrane</keyword>
<dbReference type="AlphaFoldDB" id="A0A0H4J9M7"/>
<name>A0A0H4J9M7_9PROT</name>
<dbReference type="PROSITE" id="PS51549">
    <property type="entry name" value="DM13"/>
    <property type="match status" value="1"/>
</dbReference>
<proteinExistence type="predicted"/>
<feature type="domain" description="DM13" evidence="2">
    <location>
        <begin position="55"/>
        <end position="160"/>
    </location>
</feature>
<gene>
    <name evidence="3" type="ORF">VI33_00040</name>
</gene>
<evidence type="ECO:0000256" key="1">
    <source>
        <dbReference type="SAM" id="Phobius"/>
    </source>
</evidence>
<reference evidence="3 4" key="1">
    <citation type="submission" date="2015-03" db="EMBL/GenBank/DDBJ databases">
        <title>Comparative analysis of the OM43 clade including a novel species from Red Sea uncovers genomic and metabolic diversity among marine methylotrophs.</title>
        <authorList>
            <person name="Jimenez-Infante F."/>
            <person name="Ngugi D.K."/>
            <person name="Vinu M."/>
            <person name="Alam I."/>
            <person name="Kamau A."/>
            <person name="Blom J."/>
            <person name="Bajic V.B."/>
            <person name="Stingl U."/>
        </authorList>
    </citation>
    <scope>NUCLEOTIDE SEQUENCE [LARGE SCALE GENOMIC DNA]</scope>
    <source>
        <strain evidence="3 4">MBRSH7</strain>
    </source>
</reference>
<dbReference type="EMBL" id="CP011002">
    <property type="protein sequence ID" value="AKO65207.1"/>
    <property type="molecule type" value="Genomic_DNA"/>
</dbReference>
<feature type="transmembrane region" description="Helical" evidence="1">
    <location>
        <begin position="12"/>
        <end position="34"/>
    </location>
</feature>
<dbReference type="OrthoDB" id="6106486at2"/>
<keyword evidence="1" id="KW-1133">Transmembrane helix</keyword>
<dbReference type="InterPro" id="IPR019545">
    <property type="entry name" value="DM13_domain"/>
</dbReference>
<keyword evidence="3" id="KW-0436">Ligase</keyword>
<keyword evidence="1" id="KW-0472">Membrane</keyword>